<sequence length="133" mass="15877">MIKNESAESSTLKNIRDCRKNWKYRETIFMGALRWFQTLGWLAPSIRDAWHGSHAPRQLFHPSSEASTFFLPRRPLALFLIGRRCSRESKLSSTRNANTLVTVRHFVILFERERREEKERQRNGRYFHVNVSR</sequence>
<name>A0AAW2EYK2_9HYME</name>
<keyword evidence="2" id="KW-1185">Reference proteome</keyword>
<gene>
    <name evidence="1" type="ORF">PUN28_015489</name>
</gene>
<reference evidence="1 2" key="1">
    <citation type="submission" date="2023-03" db="EMBL/GenBank/DDBJ databases">
        <title>High recombination rates correlate with genetic variation in Cardiocondyla obscurior ants.</title>
        <authorList>
            <person name="Errbii M."/>
        </authorList>
    </citation>
    <scope>NUCLEOTIDE SEQUENCE [LARGE SCALE GENOMIC DNA]</scope>
    <source>
        <strain evidence="1">Alpha-2009</strain>
        <tissue evidence="1">Whole body</tissue>
    </source>
</reference>
<proteinExistence type="predicted"/>
<dbReference type="EMBL" id="JADYXP020000017">
    <property type="protein sequence ID" value="KAL0106987.1"/>
    <property type="molecule type" value="Genomic_DNA"/>
</dbReference>
<comment type="caution">
    <text evidence="1">The sequence shown here is derived from an EMBL/GenBank/DDBJ whole genome shotgun (WGS) entry which is preliminary data.</text>
</comment>
<protein>
    <submittedName>
        <fullName evidence="1">Uncharacterized protein</fullName>
    </submittedName>
</protein>
<evidence type="ECO:0000313" key="2">
    <source>
        <dbReference type="Proteomes" id="UP001430953"/>
    </source>
</evidence>
<dbReference type="Proteomes" id="UP001430953">
    <property type="component" value="Unassembled WGS sequence"/>
</dbReference>
<evidence type="ECO:0000313" key="1">
    <source>
        <dbReference type="EMBL" id="KAL0106987.1"/>
    </source>
</evidence>
<dbReference type="AlphaFoldDB" id="A0AAW2EYK2"/>
<organism evidence="1 2">
    <name type="scientific">Cardiocondyla obscurior</name>
    <dbReference type="NCBI Taxonomy" id="286306"/>
    <lineage>
        <taxon>Eukaryota</taxon>
        <taxon>Metazoa</taxon>
        <taxon>Ecdysozoa</taxon>
        <taxon>Arthropoda</taxon>
        <taxon>Hexapoda</taxon>
        <taxon>Insecta</taxon>
        <taxon>Pterygota</taxon>
        <taxon>Neoptera</taxon>
        <taxon>Endopterygota</taxon>
        <taxon>Hymenoptera</taxon>
        <taxon>Apocrita</taxon>
        <taxon>Aculeata</taxon>
        <taxon>Formicoidea</taxon>
        <taxon>Formicidae</taxon>
        <taxon>Myrmicinae</taxon>
        <taxon>Cardiocondyla</taxon>
    </lineage>
</organism>
<accession>A0AAW2EYK2</accession>